<dbReference type="EMBL" id="JAKVPY010000007">
    <property type="protein sequence ID" value="MCH4563049.1"/>
    <property type="molecule type" value="Genomic_DNA"/>
</dbReference>
<name>A0ABS9RT84_9GAMM</name>
<feature type="transmembrane region" description="Helical" evidence="2">
    <location>
        <begin position="7"/>
        <end position="28"/>
    </location>
</feature>
<reference evidence="3 4" key="1">
    <citation type="submission" date="2022-02" db="EMBL/GenBank/DDBJ databases">
        <title>Halomonas fukangensis sp. nov., a halophilic bacterium isolated from a bulk soil of Kalidium foliatum at Fukang.</title>
        <authorList>
            <person name="Huang Y."/>
        </authorList>
    </citation>
    <scope>NUCLEOTIDE SEQUENCE [LARGE SCALE GENOMIC DNA]</scope>
    <source>
        <strain evidence="3 4">EGI 63088</strain>
    </source>
</reference>
<evidence type="ECO:0000256" key="1">
    <source>
        <dbReference type="SAM" id="MobiDB-lite"/>
    </source>
</evidence>
<evidence type="ECO:0000256" key="2">
    <source>
        <dbReference type="SAM" id="Phobius"/>
    </source>
</evidence>
<sequence length="80" mass="8475">MTTRSRLALAVMAWCLAAVAVVLPLVWLINNRDWGVALMLPVPFVVYGLLRLGRALEGWARATPPPSGQGNPGAGRPPGS</sequence>
<feature type="transmembrane region" description="Helical" evidence="2">
    <location>
        <begin position="34"/>
        <end position="52"/>
    </location>
</feature>
<feature type="region of interest" description="Disordered" evidence="1">
    <location>
        <begin position="61"/>
        <end position="80"/>
    </location>
</feature>
<keyword evidence="4" id="KW-1185">Reference proteome</keyword>
<organism evidence="3 4">
    <name type="scientific">Halomonas flagellata</name>
    <dbReference type="NCBI Taxonomy" id="2920385"/>
    <lineage>
        <taxon>Bacteria</taxon>
        <taxon>Pseudomonadati</taxon>
        <taxon>Pseudomonadota</taxon>
        <taxon>Gammaproteobacteria</taxon>
        <taxon>Oceanospirillales</taxon>
        <taxon>Halomonadaceae</taxon>
        <taxon>Halomonas</taxon>
    </lineage>
</organism>
<protein>
    <submittedName>
        <fullName evidence="3">Uncharacterized protein</fullName>
    </submittedName>
</protein>
<keyword evidence="2" id="KW-1133">Transmembrane helix</keyword>
<accession>A0ABS9RT84</accession>
<keyword evidence="2" id="KW-0812">Transmembrane</keyword>
<comment type="caution">
    <text evidence="3">The sequence shown here is derived from an EMBL/GenBank/DDBJ whole genome shotgun (WGS) entry which is preliminary data.</text>
</comment>
<feature type="compositionally biased region" description="Gly residues" evidence="1">
    <location>
        <begin position="70"/>
        <end position="80"/>
    </location>
</feature>
<keyword evidence="2" id="KW-0472">Membrane</keyword>
<evidence type="ECO:0000313" key="3">
    <source>
        <dbReference type="EMBL" id="MCH4563049.1"/>
    </source>
</evidence>
<dbReference type="RefSeq" id="WP_240567804.1">
    <property type="nucleotide sequence ID" value="NZ_JAKVPY010000007.1"/>
</dbReference>
<proteinExistence type="predicted"/>
<dbReference type="Proteomes" id="UP001202117">
    <property type="component" value="Unassembled WGS sequence"/>
</dbReference>
<evidence type="ECO:0000313" key="4">
    <source>
        <dbReference type="Proteomes" id="UP001202117"/>
    </source>
</evidence>
<gene>
    <name evidence="3" type="ORF">MKP05_07890</name>
</gene>